<reference evidence="2 3" key="1">
    <citation type="submission" date="2014-02" db="EMBL/GenBank/DDBJ databases">
        <title>Transposable element dynamics among asymbiotic and ectomycorrhizal Amanita fungi.</title>
        <authorList>
            <consortium name="DOE Joint Genome Institute"/>
            <person name="Hess J."/>
            <person name="Skrede I."/>
            <person name="Wolfe B."/>
            <person name="LaButti K."/>
            <person name="Ohm R.A."/>
            <person name="Grigoriev I.V."/>
            <person name="Pringle A."/>
        </authorList>
    </citation>
    <scope>NUCLEOTIDE SEQUENCE [LARGE SCALE GENOMIC DNA]</scope>
    <source>
        <strain evidence="2 3">SKay4041</strain>
    </source>
</reference>
<dbReference type="CDD" id="cd00866">
    <property type="entry name" value="PEBP_euk"/>
    <property type="match status" value="1"/>
</dbReference>
<dbReference type="InterPro" id="IPR036610">
    <property type="entry name" value="PEBP-like_sf"/>
</dbReference>
<evidence type="ECO:0000313" key="3">
    <source>
        <dbReference type="Proteomes" id="UP000242287"/>
    </source>
</evidence>
<dbReference type="STRING" id="703135.A0A2A9NG96"/>
<accession>A0A2A9NG96</accession>
<dbReference type="AlphaFoldDB" id="A0A2A9NG96"/>
<dbReference type="InterPro" id="IPR001858">
    <property type="entry name" value="Phosphatidylethanolamine-bd_CS"/>
</dbReference>
<dbReference type="GO" id="GO:0030162">
    <property type="term" value="P:regulation of proteolysis"/>
    <property type="evidence" value="ECO:0007669"/>
    <property type="project" value="TreeGrafter"/>
</dbReference>
<organism evidence="2 3">
    <name type="scientific">Amanita thiersii Skay4041</name>
    <dbReference type="NCBI Taxonomy" id="703135"/>
    <lineage>
        <taxon>Eukaryota</taxon>
        <taxon>Fungi</taxon>
        <taxon>Dikarya</taxon>
        <taxon>Basidiomycota</taxon>
        <taxon>Agaricomycotina</taxon>
        <taxon>Agaricomycetes</taxon>
        <taxon>Agaricomycetidae</taxon>
        <taxon>Agaricales</taxon>
        <taxon>Pluteineae</taxon>
        <taxon>Amanitaceae</taxon>
        <taxon>Amanita</taxon>
    </lineage>
</organism>
<dbReference type="SUPFAM" id="SSF49777">
    <property type="entry name" value="PEBP-like"/>
    <property type="match status" value="1"/>
</dbReference>
<evidence type="ECO:0000313" key="2">
    <source>
        <dbReference type="EMBL" id="PFH47277.1"/>
    </source>
</evidence>
<dbReference type="PROSITE" id="PS01220">
    <property type="entry name" value="PBP"/>
    <property type="match status" value="1"/>
</dbReference>
<sequence length="213" mass="23384">MDPLSSIVTALQRSQIIPDVIPAIHPPTGTFQPSVLFSIIWPNGREAVLSASPVELTQEDTVDEPDINFTPMILSDISAASQSADTEPTYTLVMTDPDAPSREEPLFREFRHWVITGIKSAPDSSSKVANLNAIKTKPSTTPYRPPGPRPGSGIHRYTFLLFEEPAGGITIPQGEPEYGSALEERRSWDAMAFARKYNLKLVGANFFLLRSTS</sequence>
<evidence type="ECO:0008006" key="4">
    <source>
        <dbReference type="Google" id="ProtNLM"/>
    </source>
</evidence>
<dbReference type="GO" id="GO:0046578">
    <property type="term" value="P:regulation of Ras protein signal transduction"/>
    <property type="evidence" value="ECO:0007669"/>
    <property type="project" value="TreeGrafter"/>
</dbReference>
<comment type="similarity">
    <text evidence="1">Belongs to the phosphatidylethanolamine-binding protein family.</text>
</comment>
<dbReference type="OrthoDB" id="2506647at2759"/>
<dbReference type="GO" id="GO:0030414">
    <property type="term" value="F:peptidase inhibitor activity"/>
    <property type="evidence" value="ECO:0007669"/>
    <property type="project" value="TreeGrafter"/>
</dbReference>
<proteinExistence type="inferred from homology"/>
<keyword evidence="3" id="KW-1185">Reference proteome</keyword>
<dbReference type="Pfam" id="PF01161">
    <property type="entry name" value="PBP"/>
    <property type="match status" value="1"/>
</dbReference>
<dbReference type="EMBL" id="KZ302122">
    <property type="protein sequence ID" value="PFH47277.1"/>
    <property type="molecule type" value="Genomic_DNA"/>
</dbReference>
<dbReference type="GO" id="GO:0005543">
    <property type="term" value="F:phospholipid binding"/>
    <property type="evidence" value="ECO:0007669"/>
    <property type="project" value="TreeGrafter"/>
</dbReference>
<dbReference type="InterPro" id="IPR035810">
    <property type="entry name" value="PEBP_euk"/>
</dbReference>
<dbReference type="Proteomes" id="UP000242287">
    <property type="component" value="Unassembled WGS sequence"/>
</dbReference>
<dbReference type="Gene3D" id="3.90.280.10">
    <property type="entry name" value="PEBP-like"/>
    <property type="match status" value="1"/>
</dbReference>
<evidence type="ECO:0000256" key="1">
    <source>
        <dbReference type="ARBA" id="ARBA00007091"/>
    </source>
</evidence>
<name>A0A2A9NG96_9AGAR</name>
<protein>
    <recommendedName>
        <fullName evidence="4">PEBP-like protein</fullName>
    </recommendedName>
</protein>
<dbReference type="PANTHER" id="PTHR11362:SF148">
    <property type="entry name" value="CARBOXYPEPTIDASE Y INHIBITOR"/>
    <property type="match status" value="1"/>
</dbReference>
<gene>
    <name evidence="2" type="ORF">AMATHDRAFT_77273</name>
</gene>
<dbReference type="InterPro" id="IPR008914">
    <property type="entry name" value="PEBP"/>
</dbReference>
<dbReference type="PANTHER" id="PTHR11362">
    <property type="entry name" value="PHOSPHATIDYLETHANOLAMINE-BINDING PROTEIN"/>
    <property type="match status" value="1"/>
</dbReference>